<organism evidence="2">
    <name type="scientific">Arabidopsis lyrata subsp. lyrata</name>
    <name type="common">Lyre-leaved rock-cress</name>
    <dbReference type="NCBI Taxonomy" id="81972"/>
    <lineage>
        <taxon>Eukaryota</taxon>
        <taxon>Viridiplantae</taxon>
        <taxon>Streptophyta</taxon>
        <taxon>Embryophyta</taxon>
        <taxon>Tracheophyta</taxon>
        <taxon>Spermatophyta</taxon>
        <taxon>Magnoliopsida</taxon>
        <taxon>eudicotyledons</taxon>
        <taxon>Gunneridae</taxon>
        <taxon>Pentapetalae</taxon>
        <taxon>rosids</taxon>
        <taxon>malvids</taxon>
        <taxon>Brassicales</taxon>
        <taxon>Brassicaceae</taxon>
        <taxon>Camelineae</taxon>
        <taxon>Arabidopsis</taxon>
    </lineage>
</organism>
<proteinExistence type="predicted"/>
<dbReference type="AlphaFoldDB" id="D7LWH4"/>
<name>D7LWH4_ARALL</name>
<dbReference type="HOGENOM" id="CLU_2779303_0_0_1"/>
<dbReference type="Proteomes" id="UP000008694">
    <property type="component" value="Unassembled WGS sequence"/>
</dbReference>
<dbReference type="EMBL" id="GL348717">
    <property type="protein sequence ID" value="EFH54550.1"/>
    <property type="molecule type" value="Genomic_DNA"/>
</dbReference>
<evidence type="ECO:0000313" key="2">
    <source>
        <dbReference type="Proteomes" id="UP000008694"/>
    </source>
</evidence>
<dbReference type="Gramene" id="scaffold_503199.1">
    <property type="protein sequence ID" value="scaffold_503199.1"/>
    <property type="gene ID" value="scaffold_503199.1"/>
</dbReference>
<keyword evidence="2" id="KW-1185">Reference proteome</keyword>
<gene>
    <name evidence="1" type="ORF">ARALYDRAFT_907495</name>
</gene>
<sequence length="69" mass="7769">MLKMGILCLLRFQELKLTGISIDLISDFVRNHPVLPTYTTIDFVPASYPTVNLDSLVEANLDLGLLFCR</sequence>
<protein>
    <submittedName>
        <fullName evidence="1">Predicted protein</fullName>
    </submittedName>
</protein>
<accession>D7LWH4</accession>
<reference evidence="2" key="1">
    <citation type="journal article" date="2011" name="Nat. Genet.">
        <title>The Arabidopsis lyrata genome sequence and the basis of rapid genome size change.</title>
        <authorList>
            <person name="Hu T.T."/>
            <person name="Pattyn P."/>
            <person name="Bakker E.G."/>
            <person name="Cao J."/>
            <person name="Cheng J.-F."/>
            <person name="Clark R.M."/>
            <person name="Fahlgren N."/>
            <person name="Fawcett J.A."/>
            <person name="Grimwood J."/>
            <person name="Gundlach H."/>
            <person name="Haberer G."/>
            <person name="Hollister J.D."/>
            <person name="Ossowski S."/>
            <person name="Ottilar R.P."/>
            <person name="Salamov A.A."/>
            <person name="Schneeberger K."/>
            <person name="Spannagl M."/>
            <person name="Wang X."/>
            <person name="Yang L."/>
            <person name="Nasrallah M.E."/>
            <person name="Bergelson J."/>
            <person name="Carrington J.C."/>
            <person name="Gaut B.S."/>
            <person name="Schmutz J."/>
            <person name="Mayer K.F.X."/>
            <person name="Van de Peer Y."/>
            <person name="Grigoriev I.V."/>
            <person name="Nordborg M."/>
            <person name="Weigel D."/>
            <person name="Guo Y.-L."/>
        </authorList>
    </citation>
    <scope>NUCLEOTIDE SEQUENCE [LARGE SCALE GENOMIC DNA]</scope>
    <source>
        <strain evidence="2">cv. MN47</strain>
    </source>
</reference>
<evidence type="ECO:0000313" key="1">
    <source>
        <dbReference type="EMBL" id="EFH54550.1"/>
    </source>
</evidence>